<evidence type="ECO:0000256" key="3">
    <source>
        <dbReference type="ARBA" id="ARBA00022481"/>
    </source>
</evidence>
<organism evidence="10 11">
    <name type="scientific">Comamonas terrae</name>
    <dbReference type="NCBI Taxonomy" id="673548"/>
    <lineage>
        <taxon>Bacteria</taxon>
        <taxon>Pseudomonadati</taxon>
        <taxon>Pseudomonadota</taxon>
        <taxon>Betaproteobacteria</taxon>
        <taxon>Burkholderiales</taxon>
        <taxon>Comamonadaceae</taxon>
        <taxon>Comamonas</taxon>
    </lineage>
</organism>
<dbReference type="SMART" id="SM00283">
    <property type="entry name" value="MA"/>
    <property type="match status" value="1"/>
</dbReference>
<gene>
    <name evidence="10" type="ORF">ACFSW6_09110</name>
</gene>
<keyword evidence="11" id="KW-1185">Reference proteome</keyword>
<reference evidence="11" key="1">
    <citation type="journal article" date="2019" name="Int. J. Syst. Evol. Microbiol.">
        <title>The Global Catalogue of Microorganisms (GCM) 10K type strain sequencing project: providing services to taxonomists for standard genome sequencing and annotation.</title>
        <authorList>
            <consortium name="The Broad Institute Genomics Platform"/>
            <consortium name="The Broad Institute Genome Sequencing Center for Infectious Disease"/>
            <person name="Wu L."/>
            <person name="Ma J."/>
        </authorList>
    </citation>
    <scope>NUCLEOTIDE SEQUENCE [LARGE SCALE GENOMIC DNA]</scope>
    <source>
        <strain evidence="11">TISTR 1906</strain>
    </source>
</reference>
<dbReference type="InterPro" id="IPR033480">
    <property type="entry name" value="sCache_2"/>
</dbReference>
<evidence type="ECO:0000256" key="7">
    <source>
        <dbReference type="ARBA" id="ARBA00029447"/>
    </source>
</evidence>
<keyword evidence="5" id="KW-1133">Transmembrane helix</keyword>
<evidence type="ECO:0000256" key="2">
    <source>
        <dbReference type="ARBA" id="ARBA00022475"/>
    </source>
</evidence>
<dbReference type="Pfam" id="PF17200">
    <property type="entry name" value="sCache_2"/>
    <property type="match status" value="1"/>
</dbReference>
<evidence type="ECO:0000256" key="1">
    <source>
        <dbReference type="ARBA" id="ARBA00004651"/>
    </source>
</evidence>
<dbReference type="PANTHER" id="PTHR43531:SF14">
    <property type="entry name" value="METHYL-ACCEPTING CHEMOTAXIS PROTEIN I-RELATED"/>
    <property type="match status" value="1"/>
</dbReference>
<keyword evidence="6" id="KW-0472">Membrane</keyword>
<dbReference type="CDD" id="cd11386">
    <property type="entry name" value="MCP_signal"/>
    <property type="match status" value="1"/>
</dbReference>
<protein>
    <submittedName>
        <fullName evidence="10">Methyl-accepting chemotaxis protein</fullName>
    </submittedName>
</protein>
<keyword evidence="2" id="KW-1003">Cell membrane</keyword>
<evidence type="ECO:0000256" key="4">
    <source>
        <dbReference type="ARBA" id="ARBA00022692"/>
    </source>
</evidence>
<comment type="subcellular location">
    <subcellularLocation>
        <location evidence="1">Cell membrane</location>
        <topology evidence="1">Multi-pass membrane protein</topology>
    </subcellularLocation>
</comment>
<comment type="similarity">
    <text evidence="7">Belongs to the methyl-accepting chemotaxis (MCP) protein family.</text>
</comment>
<keyword evidence="4" id="KW-0812">Transmembrane</keyword>
<dbReference type="Pfam" id="PF00015">
    <property type="entry name" value="MCPsignal"/>
    <property type="match status" value="1"/>
</dbReference>
<dbReference type="RefSeq" id="WP_083526727.1">
    <property type="nucleotide sequence ID" value="NZ_BCNT01000016.1"/>
</dbReference>
<dbReference type="PRINTS" id="PR00260">
    <property type="entry name" value="CHEMTRNSDUCR"/>
</dbReference>
<evidence type="ECO:0000313" key="10">
    <source>
        <dbReference type="EMBL" id="MFD2754246.1"/>
    </source>
</evidence>
<dbReference type="EMBL" id="JBHUMV010000003">
    <property type="protein sequence ID" value="MFD2754246.1"/>
    <property type="molecule type" value="Genomic_DNA"/>
</dbReference>
<evidence type="ECO:0000256" key="5">
    <source>
        <dbReference type="ARBA" id="ARBA00022989"/>
    </source>
</evidence>
<name>A0ABW5UL33_9BURK</name>
<evidence type="ECO:0000256" key="8">
    <source>
        <dbReference type="PROSITE-ProRule" id="PRU00284"/>
    </source>
</evidence>
<dbReference type="InterPro" id="IPR004089">
    <property type="entry name" value="MCPsignal_dom"/>
</dbReference>
<dbReference type="Proteomes" id="UP001597463">
    <property type="component" value="Unassembled WGS sequence"/>
</dbReference>
<keyword evidence="8" id="KW-0807">Transducer</keyword>
<evidence type="ECO:0000313" key="11">
    <source>
        <dbReference type="Proteomes" id="UP001597463"/>
    </source>
</evidence>
<evidence type="ECO:0000256" key="6">
    <source>
        <dbReference type="ARBA" id="ARBA00023136"/>
    </source>
</evidence>
<accession>A0ABW5UL33</accession>
<dbReference type="SUPFAM" id="SSF58104">
    <property type="entry name" value="Methyl-accepting chemotaxis protein (MCP) signaling domain"/>
    <property type="match status" value="1"/>
</dbReference>
<dbReference type="PROSITE" id="PS50111">
    <property type="entry name" value="CHEMOTAXIS_TRANSDUC_2"/>
    <property type="match status" value="1"/>
</dbReference>
<dbReference type="InterPro" id="IPR004090">
    <property type="entry name" value="Chemotax_Me-accpt_rcpt"/>
</dbReference>
<keyword evidence="3" id="KW-0488">Methylation</keyword>
<dbReference type="InterPro" id="IPR051310">
    <property type="entry name" value="MCP_chemotaxis"/>
</dbReference>
<evidence type="ECO:0000259" key="9">
    <source>
        <dbReference type="PROSITE" id="PS50111"/>
    </source>
</evidence>
<feature type="domain" description="Methyl-accepting transducer" evidence="9">
    <location>
        <begin position="137"/>
        <end position="366"/>
    </location>
</feature>
<dbReference type="Gene3D" id="1.10.287.950">
    <property type="entry name" value="Methyl-accepting chemotaxis protein"/>
    <property type="match status" value="1"/>
</dbReference>
<proteinExistence type="inferred from homology"/>
<comment type="caution">
    <text evidence="10">The sequence shown here is derived from an EMBL/GenBank/DDBJ whole genome shotgun (WGS) entry which is preliminary data.</text>
</comment>
<dbReference type="PANTHER" id="PTHR43531">
    <property type="entry name" value="PROTEIN ICFG"/>
    <property type="match status" value="1"/>
</dbReference>
<sequence>MKVSGGQVGASGHGRTGLAGAAWQAWGRYLGFAWLLAGPLPFLLAPSLTQVPYSNGKWAWFAAWAVVAALWLRLRSREGQAQWQGLQQAMHQVAQGDLRHGPALAGIAGRGDGNAAGALLAEMVNALSAMVADVRSNAALVAQAGQQLVSEHEALAARTEQQAGNLAQTVVSVEQISGTVQHNAEVAHAAHAKASTVRSAADEGLQAMQHAVASVEAIERQAQRMREIIGVIDGIAFQTNILALNAAVEAARAGEQGRGFAVVAAEVRNLAQRAGEAAREIRQLIGETVQQVSQSTTLIRSAGEGIGRVTQGIRDVAQHMGELSESTSSQGTALVEISNAVREIDQITQHNAQMVSHALHHAQALEQRAQVLSGAVSRFRLQQGTAEEAVALVHAAMHLARGAHSTGALLSTVTDPGQPYHDRDMYVFALSGEGEYKAFGGNAAKVGTRVQDVPGIDGERLVADIVAQAEKGPGWVEYDYVNPSTQKVQTKMSFVCKHRDLYWGCGVYKSLAQA</sequence>